<feature type="compositionally biased region" description="Basic and acidic residues" evidence="1">
    <location>
        <begin position="15"/>
        <end position="24"/>
    </location>
</feature>
<sequence>MPPTTYLTPKQYARLKLDTDDPLKSYRAQRATEANKQESAASQKKQNPQPAVRAKPRREQQREAANPRPAPKSKAARKSGFRTCSGIDGTFEVPASQRCPLSGYAHY</sequence>
<dbReference type="AlphaFoldDB" id="A0A3P3EMG4"/>
<dbReference type="OrthoDB" id="8086835at2"/>
<evidence type="ECO:0000313" key="3">
    <source>
        <dbReference type="Proteomes" id="UP000273786"/>
    </source>
</evidence>
<name>A0A3P3EMG4_9HYPH</name>
<feature type="region of interest" description="Disordered" evidence="1">
    <location>
        <begin position="1"/>
        <end position="107"/>
    </location>
</feature>
<dbReference type="Proteomes" id="UP000273786">
    <property type="component" value="Unassembled WGS sequence"/>
</dbReference>
<proteinExistence type="predicted"/>
<comment type="caution">
    <text evidence="2">The sequence shown here is derived from an EMBL/GenBank/DDBJ whole genome shotgun (WGS) entry which is preliminary data.</text>
</comment>
<evidence type="ECO:0000256" key="1">
    <source>
        <dbReference type="SAM" id="MobiDB-lite"/>
    </source>
</evidence>
<organism evidence="2 3">
    <name type="scientific">Mesorhizobium tamadayense</name>
    <dbReference type="NCBI Taxonomy" id="425306"/>
    <lineage>
        <taxon>Bacteria</taxon>
        <taxon>Pseudomonadati</taxon>
        <taxon>Pseudomonadota</taxon>
        <taxon>Alphaproteobacteria</taxon>
        <taxon>Hyphomicrobiales</taxon>
        <taxon>Phyllobacteriaceae</taxon>
        <taxon>Mesorhizobium</taxon>
    </lineage>
</organism>
<gene>
    <name evidence="2" type="ORF">EH240_36155</name>
</gene>
<accession>A0A3P3EMG4</accession>
<evidence type="ECO:0000313" key="2">
    <source>
        <dbReference type="EMBL" id="RRH87447.1"/>
    </source>
</evidence>
<reference evidence="2 3" key="1">
    <citation type="submission" date="2018-11" db="EMBL/GenBank/DDBJ databases">
        <title>the genome of Mesorhizobium tamadayense DSM 28320.</title>
        <authorList>
            <person name="Gao J."/>
        </authorList>
    </citation>
    <scope>NUCLEOTIDE SEQUENCE [LARGE SCALE GENOMIC DNA]</scope>
    <source>
        <strain evidence="2 3">DSM 28320</strain>
    </source>
</reference>
<protein>
    <submittedName>
        <fullName evidence="2">Uncharacterized protein</fullName>
    </submittedName>
</protein>
<dbReference type="EMBL" id="RQXT01000104">
    <property type="protein sequence ID" value="RRH87447.1"/>
    <property type="molecule type" value="Genomic_DNA"/>
</dbReference>
<keyword evidence="3" id="KW-1185">Reference proteome</keyword>
<feature type="compositionally biased region" description="Polar residues" evidence="1">
    <location>
        <begin position="32"/>
        <end position="49"/>
    </location>
</feature>